<keyword evidence="3" id="KW-1185">Reference proteome</keyword>
<dbReference type="Proteomes" id="UP000001593">
    <property type="component" value="Unassembled WGS sequence"/>
</dbReference>
<dbReference type="InParanoid" id="A7SEX6"/>
<sequence>MESEKRLTRQPITHRKSAPDNQQSQMTPNNTNKEQNAHDDCQTDPPCGNEEQAAMVENTTKQGDECFENLYSSIRNAIASFKDIMSKNVRAHESATTSSTVSTFDLPASAEDTPTETIPPLETLPIDQPAPAGDMSTDNLHLQEPHPVDPPAPLGDALINTITSQGSHPIDPPALAEDTPINATTMPPRAATRLELLNIEIKASSQAPTDRAPKANRCSQCKERWARSFMDTVPDLVSLETQYDINDIEQDNDEAEMEVESCNEEDGSEDEEDDRGDPEWRLELIEEQYHRAGDDETAANNPRKKVRYKLKHIHIHKKEENDNTQVIVHSIYLLEIQKVLIKLSKEKGCEAIGRWRKACVNHFYWAVMSTTAKMGDIIVAKFKAFQYHVLNIHNNIPNNLFNKCAHGKLHSEKLWLTKGSTAYEKICEALNNTFLLRETRQASPIPMHFNTFLITKRPNFYLLAM</sequence>
<feature type="region of interest" description="Disordered" evidence="1">
    <location>
        <begin position="250"/>
        <end position="278"/>
    </location>
</feature>
<dbReference type="HOGENOM" id="CLU_588365_0_0_1"/>
<feature type="compositionally biased region" description="Polar residues" evidence="1">
    <location>
        <begin position="94"/>
        <end position="103"/>
    </location>
</feature>
<dbReference type="AlphaFoldDB" id="A7SEX6"/>
<accession>A7SEX6</accession>
<evidence type="ECO:0000256" key="1">
    <source>
        <dbReference type="SAM" id="MobiDB-lite"/>
    </source>
</evidence>
<gene>
    <name evidence="2" type="ORF">NEMVEDRAFT_v1g211222</name>
</gene>
<dbReference type="PANTHER" id="PTHR31751:SF40">
    <property type="match status" value="1"/>
</dbReference>
<evidence type="ECO:0000313" key="2">
    <source>
        <dbReference type="EMBL" id="EDO37734.1"/>
    </source>
</evidence>
<reference evidence="2 3" key="1">
    <citation type="journal article" date="2007" name="Science">
        <title>Sea anemone genome reveals ancestral eumetazoan gene repertoire and genomic organization.</title>
        <authorList>
            <person name="Putnam N.H."/>
            <person name="Srivastava M."/>
            <person name="Hellsten U."/>
            <person name="Dirks B."/>
            <person name="Chapman J."/>
            <person name="Salamov A."/>
            <person name="Terry A."/>
            <person name="Shapiro H."/>
            <person name="Lindquist E."/>
            <person name="Kapitonov V.V."/>
            <person name="Jurka J."/>
            <person name="Genikhovich G."/>
            <person name="Grigoriev I.V."/>
            <person name="Lucas S.M."/>
            <person name="Steele R.E."/>
            <person name="Finnerty J.R."/>
            <person name="Technau U."/>
            <person name="Martindale M.Q."/>
            <person name="Rokhsar D.S."/>
        </authorList>
    </citation>
    <scope>NUCLEOTIDE SEQUENCE [LARGE SCALE GENOMIC DNA]</scope>
    <source>
        <strain evidence="3">CH2 X CH6</strain>
    </source>
</reference>
<feature type="compositionally biased region" description="Polar residues" evidence="1">
    <location>
        <begin position="19"/>
        <end position="34"/>
    </location>
</feature>
<dbReference type="EMBL" id="DS469640">
    <property type="protein sequence ID" value="EDO37734.1"/>
    <property type="molecule type" value="Genomic_DNA"/>
</dbReference>
<name>A7SEX6_NEMVE</name>
<organism evidence="2 3">
    <name type="scientific">Nematostella vectensis</name>
    <name type="common">Starlet sea anemone</name>
    <dbReference type="NCBI Taxonomy" id="45351"/>
    <lineage>
        <taxon>Eukaryota</taxon>
        <taxon>Metazoa</taxon>
        <taxon>Cnidaria</taxon>
        <taxon>Anthozoa</taxon>
        <taxon>Hexacorallia</taxon>
        <taxon>Actiniaria</taxon>
        <taxon>Edwardsiidae</taxon>
        <taxon>Nematostella</taxon>
    </lineage>
</organism>
<proteinExistence type="predicted"/>
<feature type="compositionally biased region" description="Low complexity" evidence="1">
    <location>
        <begin position="115"/>
        <end position="126"/>
    </location>
</feature>
<feature type="compositionally biased region" description="Acidic residues" evidence="1">
    <location>
        <begin position="250"/>
        <end position="276"/>
    </location>
</feature>
<feature type="region of interest" description="Disordered" evidence="1">
    <location>
        <begin position="92"/>
        <end position="151"/>
    </location>
</feature>
<protein>
    <submittedName>
        <fullName evidence="2">Uncharacterized protein</fullName>
    </submittedName>
</protein>
<evidence type="ECO:0000313" key="3">
    <source>
        <dbReference type="Proteomes" id="UP000001593"/>
    </source>
</evidence>
<feature type="region of interest" description="Disordered" evidence="1">
    <location>
        <begin position="1"/>
        <end position="50"/>
    </location>
</feature>
<dbReference type="PANTHER" id="PTHR31751">
    <property type="entry name" value="SI:CH211-108C17.2-RELATED-RELATED"/>
    <property type="match status" value="1"/>
</dbReference>